<dbReference type="Pfam" id="PF12146">
    <property type="entry name" value="Hydrolase_4"/>
    <property type="match status" value="1"/>
</dbReference>
<dbReference type="GO" id="GO:0016020">
    <property type="term" value="C:membrane"/>
    <property type="evidence" value="ECO:0007669"/>
    <property type="project" value="TreeGrafter"/>
</dbReference>
<dbReference type="EMBL" id="VFWZ01000007">
    <property type="protein sequence ID" value="TPN83485.1"/>
    <property type="molecule type" value="Genomic_DNA"/>
</dbReference>
<dbReference type="GO" id="GO:0016787">
    <property type="term" value="F:hydrolase activity"/>
    <property type="evidence" value="ECO:0007669"/>
    <property type="project" value="UniProtKB-KW"/>
</dbReference>
<organism evidence="2 3">
    <name type="scientific">Aquimarina algicola</name>
    <dbReference type="NCBI Taxonomy" id="2589995"/>
    <lineage>
        <taxon>Bacteria</taxon>
        <taxon>Pseudomonadati</taxon>
        <taxon>Bacteroidota</taxon>
        <taxon>Flavobacteriia</taxon>
        <taxon>Flavobacteriales</taxon>
        <taxon>Flavobacteriaceae</taxon>
        <taxon>Aquimarina</taxon>
    </lineage>
</organism>
<protein>
    <submittedName>
        <fullName evidence="2">Alpha/beta hydrolase</fullName>
    </submittedName>
</protein>
<dbReference type="Proteomes" id="UP000315540">
    <property type="component" value="Unassembled WGS sequence"/>
</dbReference>
<dbReference type="SUPFAM" id="SSF53474">
    <property type="entry name" value="alpha/beta-Hydrolases"/>
    <property type="match status" value="1"/>
</dbReference>
<evidence type="ECO:0000313" key="2">
    <source>
        <dbReference type="EMBL" id="TPN83485.1"/>
    </source>
</evidence>
<sequence>MRTLRLPFLLLTIIIKPFVIKAQQDIRINSRIKGKMLNITYQKPKSNRLHKAVLFIHGASFPSALASGFRMNEISWADQLSEAGYDVFALDFLGYGKSDRYDYMSNKGIEFANNSGGRDIIQDIDIAVDFILKKLQINRIQLIGHSWGATVSGYYATIYSEKINKLILFAPFIQRTGPTSWSKPTTLYTDKTPKQRVQEFTNQIPKGEQMTLEQEIFTTWKIAWQKSDTTTTKRNPASVRYPSAWQKDLYDCWNGKCFFDPSKLKNSTLLIRGEWDTVLNEEEASKAFEKIKNVPFKKYIVIKKGTHVLHLEKSRSQLYNETLNFLKL</sequence>
<reference evidence="2 3" key="1">
    <citation type="submission" date="2019-06" db="EMBL/GenBank/DDBJ databases">
        <authorList>
            <person name="Meng X."/>
        </authorList>
    </citation>
    <scope>NUCLEOTIDE SEQUENCE [LARGE SCALE GENOMIC DNA]</scope>
    <source>
        <strain evidence="2 3">M625</strain>
    </source>
</reference>
<dbReference type="PANTHER" id="PTHR43798">
    <property type="entry name" value="MONOACYLGLYCEROL LIPASE"/>
    <property type="match status" value="1"/>
</dbReference>
<dbReference type="Gene3D" id="3.40.50.1820">
    <property type="entry name" value="alpha/beta hydrolase"/>
    <property type="match status" value="1"/>
</dbReference>
<dbReference type="OrthoDB" id="9764953at2"/>
<accession>A0A504J4H2</accession>
<dbReference type="AlphaFoldDB" id="A0A504J4H2"/>
<feature type="domain" description="Serine aminopeptidase S33" evidence="1">
    <location>
        <begin position="76"/>
        <end position="313"/>
    </location>
</feature>
<keyword evidence="3" id="KW-1185">Reference proteome</keyword>
<keyword evidence="2" id="KW-0378">Hydrolase</keyword>
<dbReference type="RefSeq" id="WP_140595765.1">
    <property type="nucleotide sequence ID" value="NZ_VFWZ01000007.1"/>
</dbReference>
<name>A0A504J4H2_9FLAO</name>
<gene>
    <name evidence="2" type="ORF">FHK87_19910</name>
</gene>
<evidence type="ECO:0000313" key="3">
    <source>
        <dbReference type="Proteomes" id="UP000315540"/>
    </source>
</evidence>
<proteinExistence type="predicted"/>
<dbReference type="InterPro" id="IPR022742">
    <property type="entry name" value="Hydrolase_4"/>
</dbReference>
<dbReference type="InterPro" id="IPR050266">
    <property type="entry name" value="AB_hydrolase_sf"/>
</dbReference>
<evidence type="ECO:0000259" key="1">
    <source>
        <dbReference type="Pfam" id="PF12146"/>
    </source>
</evidence>
<dbReference type="PANTHER" id="PTHR43798:SF33">
    <property type="entry name" value="HYDROLASE, PUTATIVE (AFU_ORTHOLOGUE AFUA_2G14860)-RELATED"/>
    <property type="match status" value="1"/>
</dbReference>
<dbReference type="InterPro" id="IPR029058">
    <property type="entry name" value="AB_hydrolase_fold"/>
</dbReference>
<comment type="caution">
    <text evidence="2">The sequence shown here is derived from an EMBL/GenBank/DDBJ whole genome shotgun (WGS) entry which is preliminary data.</text>
</comment>